<organism evidence="1 2">
    <name type="scientific">Psychrobacter namhaensis</name>
    <dbReference type="NCBI Taxonomy" id="292734"/>
    <lineage>
        <taxon>Bacteria</taxon>
        <taxon>Pseudomonadati</taxon>
        <taxon>Pseudomonadota</taxon>
        <taxon>Gammaproteobacteria</taxon>
        <taxon>Moraxellales</taxon>
        <taxon>Moraxellaceae</taxon>
        <taxon>Psychrobacter</taxon>
    </lineage>
</organism>
<dbReference type="EMBL" id="JBJDPD010000011">
    <property type="protein sequence ID" value="MFK4001199.1"/>
    <property type="molecule type" value="Genomic_DNA"/>
</dbReference>
<protein>
    <submittedName>
        <fullName evidence="1">Uncharacterized protein</fullName>
    </submittedName>
</protein>
<accession>A0ABW8L8G7</accession>
<reference evidence="1 2" key="1">
    <citation type="submission" date="2024-11" db="EMBL/GenBank/DDBJ databases">
        <title>The Natural Products Discovery Center: Release of the First 8490 Sequenced Strains for Exploring Actinobacteria Biosynthetic Diversity.</title>
        <authorList>
            <person name="Kalkreuter E."/>
            <person name="Kautsar S.A."/>
            <person name="Yang D."/>
            <person name="Bader C.D."/>
            <person name="Teijaro C.N."/>
            <person name="Fluegel L."/>
            <person name="Davis C.M."/>
            <person name="Simpson J.R."/>
            <person name="Lauterbach L."/>
            <person name="Steele A.D."/>
            <person name="Gui C."/>
            <person name="Meng S."/>
            <person name="Li G."/>
            <person name="Viehrig K."/>
            <person name="Ye F."/>
            <person name="Su P."/>
            <person name="Kiefer A.F."/>
            <person name="Nichols A."/>
            <person name="Cepeda A.J."/>
            <person name="Yan W."/>
            <person name="Fan B."/>
            <person name="Jiang Y."/>
            <person name="Adhikari A."/>
            <person name="Zheng C.-J."/>
            <person name="Schuster L."/>
            <person name="Cowan T.M."/>
            <person name="Smanski M.J."/>
            <person name="Chevrette M.G."/>
            <person name="De Carvalho L.P.S."/>
            <person name="Shen B."/>
        </authorList>
    </citation>
    <scope>NUCLEOTIDE SEQUENCE [LARGE SCALE GENOMIC DNA]</scope>
    <source>
        <strain evidence="1 2">NPDC077433</strain>
    </source>
</reference>
<dbReference type="Proteomes" id="UP001620234">
    <property type="component" value="Unassembled WGS sequence"/>
</dbReference>
<comment type="caution">
    <text evidence="1">The sequence shown here is derived from an EMBL/GenBank/DDBJ whole genome shotgun (WGS) entry which is preliminary data.</text>
</comment>
<evidence type="ECO:0000313" key="2">
    <source>
        <dbReference type="Proteomes" id="UP001620234"/>
    </source>
</evidence>
<keyword evidence="2" id="KW-1185">Reference proteome</keyword>
<dbReference type="RefSeq" id="WP_330165957.1">
    <property type="nucleotide sequence ID" value="NZ_JBJDPD010000011.1"/>
</dbReference>
<proteinExistence type="predicted"/>
<gene>
    <name evidence="1" type="ORF">ACI2I3_07600</name>
</gene>
<name>A0ABW8L8G7_9GAMM</name>
<evidence type="ECO:0000313" key="1">
    <source>
        <dbReference type="EMBL" id="MFK4001199.1"/>
    </source>
</evidence>
<sequence length="33" mass="3801">MQCIEGEKAHVLALLKVRWATCVVILPHRIKPF</sequence>